<gene>
    <name evidence="1" type="ORF">AJAP_14630</name>
</gene>
<sequence>MSELASDHAGRVVGLYGDPTVSWSILLEARLSSALTPEKARMRLAVAVEERPWLGAAPDVEAVRGEELPAVRDRFAEAAYERGAPLLRVAVGTDEPVVLIAAHHGALDGLGLLAVLGLALDVPISSAAKGIGARTADRSFLVSAFQRLAEALFAPPARITPERAESGPGDVFSARILPRSRFGSSAFAAAAADLTETWNARHGEETARVVAAVGASWRGGAAPEPLHDSAFFRLRLGGKPTVAEVGALLATQPPEPDFPARSSRIARLGTRLLAGRLGSTYLVSNLGVVSAADAVTSIAFYPAASGRSGVAFGAVTVGETSTVTVRARRKDFDDAATADLADGIVEALRGQDPGMGDGHPGHVAHE</sequence>
<organism evidence="1 2">
    <name type="scientific">Amycolatopsis japonica</name>
    <dbReference type="NCBI Taxonomy" id="208439"/>
    <lineage>
        <taxon>Bacteria</taxon>
        <taxon>Bacillati</taxon>
        <taxon>Actinomycetota</taxon>
        <taxon>Actinomycetes</taxon>
        <taxon>Pseudonocardiales</taxon>
        <taxon>Pseudonocardiaceae</taxon>
        <taxon>Amycolatopsis</taxon>
        <taxon>Amycolatopsis japonica group</taxon>
    </lineage>
</organism>
<protein>
    <recommendedName>
        <fullName evidence="3">Condensation domain-containing protein</fullName>
    </recommendedName>
</protein>
<dbReference type="KEGG" id="aja:AJAP_14630"/>
<reference evidence="1 2" key="1">
    <citation type="journal article" date="2014" name="J. Biotechnol.">
        <title>Complete genome sequence of the actinobacterium Amycolatopsis japonica MG417-CF17(T) (=DSM 44213T) producing (S,S)-N,N'-ethylenediaminedisuccinic acid.</title>
        <authorList>
            <person name="Stegmann E."/>
            <person name="Albersmeier A."/>
            <person name="Spohn M."/>
            <person name="Gert H."/>
            <person name="Weber T."/>
            <person name="Wohlleben W."/>
            <person name="Kalinowski J."/>
            <person name="Ruckert C."/>
        </authorList>
    </citation>
    <scope>NUCLEOTIDE SEQUENCE [LARGE SCALE GENOMIC DNA]</scope>
    <source>
        <strain evidence="2">MG417-CF17 (DSM 44213)</strain>
    </source>
</reference>
<dbReference type="EMBL" id="CP008953">
    <property type="protein sequence ID" value="AIG75804.1"/>
    <property type="molecule type" value="Genomic_DNA"/>
</dbReference>
<dbReference type="AlphaFoldDB" id="A0A075UTJ5"/>
<proteinExistence type="predicted"/>
<keyword evidence="2" id="KW-1185">Reference proteome</keyword>
<dbReference type="Proteomes" id="UP000028492">
    <property type="component" value="Chromosome"/>
</dbReference>
<dbReference type="HOGENOM" id="CLU_782211_0_0_11"/>
<dbReference type="eggNOG" id="ENOG503469C">
    <property type="taxonomic scope" value="Bacteria"/>
</dbReference>
<evidence type="ECO:0000313" key="2">
    <source>
        <dbReference type="Proteomes" id="UP000028492"/>
    </source>
</evidence>
<dbReference type="STRING" id="208439.AJAP_14630"/>
<evidence type="ECO:0008006" key="3">
    <source>
        <dbReference type="Google" id="ProtNLM"/>
    </source>
</evidence>
<evidence type="ECO:0000313" key="1">
    <source>
        <dbReference type="EMBL" id="AIG75804.1"/>
    </source>
</evidence>
<name>A0A075UTJ5_9PSEU</name>
<accession>A0A075UTJ5</accession>